<dbReference type="OrthoDB" id="5397552at2759"/>
<reference evidence="1" key="1">
    <citation type="journal article" date="2020" name="Stud. Mycol.">
        <title>101 Dothideomycetes genomes: a test case for predicting lifestyles and emergence of pathogens.</title>
        <authorList>
            <person name="Haridas S."/>
            <person name="Albert R."/>
            <person name="Binder M."/>
            <person name="Bloem J."/>
            <person name="Labutti K."/>
            <person name="Salamov A."/>
            <person name="Andreopoulos B."/>
            <person name="Baker S."/>
            <person name="Barry K."/>
            <person name="Bills G."/>
            <person name="Bluhm B."/>
            <person name="Cannon C."/>
            <person name="Castanera R."/>
            <person name="Culley D."/>
            <person name="Daum C."/>
            <person name="Ezra D."/>
            <person name="Gonzalez J."/>
            <person name="Henrissat B."/>
            <person name="Kuo A."/>
            <person name="Liang C."/>
            <person name="Lipzen A."/>
            <person name="Lutzoni F."/>
            <person name="Magnuson J."/>
            <person name="Mondo S."/>
            <person name="Nolan M."/>
            <person name="Ohm R."/>
            <person name="Pangilinan J."/>
            <person name="Park H.-J."/>
            <person name="Ramirez L."/>
            <person name="Alfaro M."/>
            <person name="Sun H."/>
            <person name="Tritt A."/>
            <person name="Yoshinaga Y."/>
            <person name="Zwiers L.-H."/>
            <person name="Turgeon B."/>
            <person name="Goodwin S."/>
            <person name="Spatafora J."/>
            <person name="Crous P."/>
            <person name="Grigoriev I."/>
        </authorList>
    </citation>
    <scope>NUCLEOTIDE SEQUENCE</scope>
    <source>
        <strain evidence="1">CBS 262.69</strain>
    </source>
</reference>
<gene>
    <name evidence="1" type="ORF">EJ06DRAFT_259085</name>
</gene>
<accession>A0A6G1HJB7</accession>
<keyword evidence="2" id="KW-1185">Reference proteome</keyword>
<organism evidence="1 2">
    <name type="scientific">Trichodelitschia bisporula</name>
    <dbReference type="NCBI Taxonomy" id="703511"/>
    <lineage>
        <taxon>Eukaryota</taxon>
        <taxon>Fungi</taxon>
        <taxon>Dikarya</taxon>
        <taxon>Ascomycota</taxon>
        <taxon>Pezizomycotina</taxon>
        <taxon>Dothideomycetes</taxon>
        <taxon>Dothideomycetes incertae sedis</taxon>
        <taxon>Phaeotrichales</taxon>
        <taxon>Phaeotrichaceae</taxon>
        <taxon>Trichodelitschia</taxon>
    </lineage>
</organism>
<dbReference type="AlphaFoldDB" id="A0A6G1HJB7"/>
<proteinExistence type="predicted"/>
<protein>
    <submittedName>
        <fullName evidence="1">Uncharacterized protein</fullName>
    </submittedName>
</protein>
<dbReference type="Proteomes" id="UP000799640">
    <property type="component" value="Unassembled WGS sequence"/>
</dbReference>
<sequence>MRDPHNDERYTEMEILRATCELHLDLRHRVYTIGGHACLMADDWISPFPTDYPPITINGRTLTDENPLCIQGVLFKTLHLVLADQFLNFCPAYYWEDSDSLDVRMGLKLRCATLHGPETPKFRADLQAVTFLACKLSERGATVRPLAAGLVPVSPFQMLVVRQHLAVYRCLEIFDKVGGRQFEIEWVPGSEQARLYEEFLNYLQPEVRPQFASVRAPGQGSEDIKADSQ</sequence>
<dbReference type="EMBL" id="ML996710">
    <property type="protein sequence ID" value="KAF2395937.1"/>
    <property type="molecule type" value="Genomic_DNA"/>
</dbReference>
<name>A0A6G1HJB7_9PEZI</name>
<evidence type="ECO:0000313" key="1">
    <source>
        <dbReference type="EMBL" id="KAF2395937.1"/>
    </source>
</evidence>
<evidence type="ECO:0000313" key="2">
    <source>
        <dbReference type="Proteomes" id="UP000799640"/>
    </source>
</evidence>